<name>A0AAV5S7H2_9BILA</name>
<dbReference type="AlphaFoldDB" id="A0AAV5S7H2"/>
<evidence type="ECO:0000313" key="2">
    <source>
        <dbReference type="Proteomes" id="UP001432027"/>
    </source>
</evidence>
<evidence type="ECO:0008006" key="3">
    <source>
        <dbReference type="Google" id="ProtNLM"/>
    </source>
</evidence>
<feature type="non-terminal residue" evidence="1">
    <location>
        <position position="85"/>
    </location>
</feature>
<reference evidence="1" key="1">
    <citation type="submission" date="2023-10" db="EMBL/GenBank/DDBJ databases">
        <title>Genome assembly of Pristionchus species.</title>
        <authorList>
            <person name="Yoshida K."/>
            <person name="Sommer R.J."/>
        </authorList>
    </citation>
    <scope>NUCLEOTIDE SEQUENCE</scope>
    <source>
        <strain evidence="1">RS0144</strain>
    </source>
</reference>
<dbReference type="EMBL" id="BTSX01000001">
    <property type="protein sequence ID" value="GMS77972.1"/>
    <property type="molecule type" value="Genomic_DNA"/>
</dbReference>
<keyword evidence="2" id="KW-1185">Reference proteome</keyword>
<protein>
    <recommendedName>
        <fullName evidence="3">C2H2-type domain-containing protein</fullName>
    </recommendedName>
</protein>
<gene>
    <name evidence="1" type="ORF">PENTCL1PPCAC_147</name>
</gene>
<evidence type="ECO:0000313" key="1">
    <source>
        <dbReference type="EMBL" id="GMS77972.1"/>
    </source>
</evidence>
<organism evidence="1 2">
    <name type="scientific">Pristionchus entomophagus</name>
    <dbReference type="NCBI Taxonomy" id="358040"/>
    <lineage>
        <taxon>Eukaryota</taxon>
        <taxon>Metazoa</taxon>
        <taxon>Ecdysozoa</taxon>
        <taxon>Nematoda</taxon>
        <taxon>Chromadorea</taxon>
        <taxon>Rhabditida</taxon>
        <taxon>Rhabditina</taxon>
        <taxon>Diplogasteromorpha</taxon>
        <taxon>Diplogasteroidea</taxon>
        <taxon>Neodiplogasteridae</taxon>
        <taxon>Pristionchus</taxon>
    </lineage>
</organism>
<comment type="caution">
    <text evidence="1">The sequence shown here is derived from an EMBL/GenBank/DDBJ whole genome shotgun (WGS) entry which is preliminary data.</text>
</comment>
<proteinExistence type="predicted"/>
<feature type="non-terminal residue" evidence="1">
    <location>
        <position position="1"/>
    </location>
</feature>
<dbReference type="Proteomes" id="UP001432027">
    <property type="component" value="Unassembled WGS sequence"/>
</dbReference>
<accession>A0AAV5S7H2</accession>
<sequence>KHPRESVERIDNRLIRGRQFALHKLKFPTTPQCVLCEKCPSTASRYASHLNKQHNSTLNPNGIYLLCACGYKVTSPQYSTNHSKE</sequence>